<accession>A0A6G1GRW2</accession>
<evidence type="ECO:0000256" key="2">
    <source>
        <dbReference type="SAM" id="Phobius"/>
    </source>
</evidence>
<feature type="region of interest" description="Disordered" evidence="1">
    <location>
        <begin position="651"/>
        <end position="816"/>
    </location>
</feature>
<feature type="region of interest" description="Disordered" evidence="1">
    <location>
        <begin position="834"/>
        <end position="881"/>
    </location>
</feature>
<dbReference type="OrthoDB" id="6021743at2759"/>
<dbReference type="Proteomes" id="UP000800041">
    <property type="component" value="Unassembled WGS sequence"/>
</dbReference>
<reference evidence="3" key="1">
    <citation type="journal article" date="2020" name="Stud. Mycol.">
        <title>101 Dothideomycetes genomes: a test case for predicting lifestyles and emergence of pathogens.</title>
        <authorList>
            <person name="Haridas S."/>
            <person name="Albert R."/>
            <person name="Binder M."/>
            <person name="Bloem J."/>
            <person name="Labutti K."/>
            <person name="Salamov A."/>
            <person name="Andreopoulos B."/>
            <person name="Baker S."/>
            <person name="Barry K."/>
            <person name="Bills G."/>
            <person name="Bluhm B."/>
            <person name="Cannon C."/>
            <person name="Castanera R."/>
            <person name="Culley D."/>
            <person name="Daum C."/>
            <person name="Ezra D."/>
            <person name="Gonzalez J."/>
            <person name="Henrissat B."/>
            <person name="Kuo A."/>
            <person name="Liang C."/>
            <person name="Lipzen A."/>
            <person name="Lutzoni F."/>
            <person name="Magnuson J."/>
            <person name="Mondo S."/>
            <person name="Nolan M."/>
            <person name="Ohm R."/>
            <person name="Pangilinan J."/>
            <person name="Park H.-J."/>
            <person name="Ramirez L."/>
            <person name="Alfaro M."/>
            <person name="Sun H."/>
            <person name="Tritt A."/>
            <person name="Yoshinaga Y."/>
            <person name="Zwiers L.-H."/>
            <person name="Turgeon B."/>
            <person name="Goodwin S."/>
            <person name="Spatafora J."/>
            <person name="Crous P."/>
            <person name="Grigoriev I."/>
        </authorList>
    </citation>
    <scope>NUCLEOTIDE SEQUENCE</scope>
    <source>
        <strain evidence="3">CBS 113979</strain>
    </source>
</reference>
<feature type="compositionally biased region" description="Basic residues" evidence="1">
    <location>
        <begin position="693"/>
        <end position="707"/>
    </location>
</feature>
<feature type="region of interest" description="Disordered" evidence="1">
    <location>
        <begin position="115"/>
        <end position="186"/>
    </location>
</feature>
<sequence length="971" mass="107119">MHIPQRLFTSTRHSIPLFPLRSPAFRLDWVVPLSANCIIANARFEPSACGFRQAASNLTTTSMNDKRAFRLSSSPAASVQVVQAPLSPVESVHPDMEHSIYRRPDLNLRTEDFFDDTTDEEHPGPADRTLEVPGTDAPPQERRSSSPRSKANYLGVEDPNYASQCRDDSALGRRPERESQSHRLSLPFLRLTETPISSPISSPQQTYPYSRYRKSSIDSSYDASIEGMVSGTVTTGQGRPMSVRPAGPSRLVHNSSPRVSAIFSSKQHHIHESPLSAASLLRESKIDPQFPHTLDQSPPLPPLPPAHLGDHILRAHDITIQALIRGDEDTKRQQTHSRQASLLQPQQAALFDSFRLRTQSAATTGSGIRKRVSLVPPPIDISAERHPIPDDIVRTPYPFTSPSGTRRVRRPDPLAPIAGPLPSELEESHDSVLTVSVRRGGWNGSSFSPSIGGNTATAAGTDIAPPPLKVSRLPIPATHPLPTFPVPVTRHRSTRSKTLAQEKVFKTLDYDDEAFFRALRAEYCRLVGGWRVWLSARSLKRIVVGYSSACAYCRGNASAPLTMGYGDEEAEWFGPGFGGGCGTGATPWHITSRSPRLLAAKGLTDSFSEERLMELFRKPSLGKNRFAWVYWAKRLAASSESGLVPRARTPVGVREMEMEERERWGDEEGEGEGQNEAERAGEGKGEGKPQPPLKRRDKAKPKSKKEKLVKMVQLADDKDRNHEDSTEKRQFRERAKSYFSFDEGDDIDDEVREEKDQDPEHDPNLDLDQNDEQKPETNDDEKDIRSPKTKKTHITIPTPSTPSRPRPPHPSERPDLDLLISMADTPVPWLGAESHTQVQPQHQHREQHPHRSSGANQLFPPYNPHTNPNTNPSPHQYAPHAPLPHECAATLALITTLSIRRILFALLLVTLLSISGTLLWIFLGPNLSIGGVGGFREAGGRVGGGVLVGGLVLGGGWVGVGMWVGGCWVCG</sequence>
<feature type="compositionally biased region" description="Basic and acidic residues" evidence="1">
    <location>
        <begin position="676"/>
        <end position="687"/>
    </location>
</feature>
<organism evidence="3 4">
    <name type="scientific">Aulographum hederae CBS 113979</name>
    <dbReference type="NCBI Taxonomy" id="1176131"/>
    <lineage>
        <taxon>Eukaryota</taxon>
        <taxon>Fungi</taxon>
        <taxon>Dikarya</taxon>
        <taxon>Ascomycota</taxon>
        <taxon>Pezizomycotina</taxon>
        <taxon>Dothideomycetes</taxon>
        <taxon>Pleosporomycetidae</taxon>
        <taxon>Aulographales</taxon>
        <taxon>Aulographaceae</taxon>
    </lineage>
</organism>
<keyword evidence="2" id="KW-0472">Membrane</keyword>
<evidence type="ECO:0000256" key="1">
    <source>
        <dbReference type="SAM" id="MobiDB-lite"/>
    </source>
</evidence>
<evidence type="ECO:0000313" key="3">
    <source>
        <dbReference type="EMBL" id="KAF1983507.1"/>
    </source>
</evidence>
<proteinExistence type="predicted"/>
<feature type="compositionally biased region" description="Basic and acidic residues" evidence="1">
    <location>
        <begin position="382"/>
        <end position="393"/>
    </location>
</feature>
<keyword evidence="2" id="KW-1133">Transmembrane helix</keyword>
<feature type="transmembrane region" description="Helical" evidence="2">
    <location>
        <begin position="944"/>
        <end position="965"/>
    </location>
</feature>
<feature type="compositionally biased region" description="Basic and acidic residues" evidence="1">
    <location>
        <begin position="771"/>
        <end position="786"/>
    </location>
</feature>
<feature type="compositionally biased region" description="Basic and acidic residues" evidence="1">
    <location>
        <begin position="715"/>
        <end position="736"/>
    </location>
</feature>
<protein>
    <submittedName>
        <fullName evidence="3">Uncharacterized protein</fullName>
    </submittedName>
</protein>
<keyword evidence="4" id="KW-1185">Reference proteome</keyword>
<dbReference type="EMBL" id="ML977174">
    <property type="protein sequence ID" value="KAF1983507.1"/>
    <property type="molecule type" value="Genomic_DNA"/>
</dbReference>
<feature type="region of interest" description="Disordered" evidence="1">
    <location>
        <begin position="380"/>
        <end position="413"/>
    </location>
</feature>
<feature type="transmembrane region" description="Helical" evidence="2">
    <location>
        <begin position="902"/>
        <end position="923"/>
    </location>
</feature>
<keyword evidence="2" id="KW-0812">Transmembrane</keyword>
<dbReference type="AlphaFoldDB" id="A0A6G1GRW2"/>
<feature type="region of interest" description="Disordered" evidence="1">
    <location>
        <begin position="231"/>
        <end position="253"/>
    </location>
</feature>
<name>A0A6G1GRW2_9PEZI</name>
<feature type="compositionally biased region" description="Basic and acidic residues" evidence="1">
    <location>
        <begin position="165"/>
        <end position="181"/>
    </location>
</feature>
<feature type="compositionally biased region" description="Basic and acidic residues" evidence="1">
    <location>
        <begin position="752"/>
        <end position="764"/>
    </location>
</feature>
<feature type="compositionally biased region" description="Basic and acidic residues" evidence="1">
    <location>
        <begin position="120"/>
        <end position="130"/>
    </location>
</feature>
<gene>
    <name evidence="3" type="ORF">K402DRAFT_163097</name>
</gene>
<feature type="compositionally biased region" description="Acidic residues" evidence="1">
    <location>
        <begin position="742"/>
        <end position="751"/>
    </location>
</feature>
<feature type="compositionally biased region" description="Low complexity" evidence="1">
    <location>
        <begin position="864"/>
        <end position="875"/>
    </location>
</feature>
<feature type="compositionally biased region" description="Basic and acidic residues" evidence="1">
    <location>
        <begin position="654"/>
        <end position="666"/>
    </location>
</feature>
<evidence type="ECO:0000313" key="4">
    <source>
        <dbReference type="Proteomes" id="UP000800041"/>
    </source>
</evidence>